<evidence type="ECO:0000256" key="1">
    <source>
        <dbReference type="ARBA" id="ARBA00001971"/>
    </source>
</evidence>
<dbReference type="EMBL" id="DXAN01000016">
    <property type="protein sequence ID" value="HJA08523.1"/>
    <property type="molecule type" value="Genomic_DNA"/>
</dbReference>
<dbReference type="PANTHER" id="PTHR42821:SF1">
    <property type="entry name" value="CATALASE-B"/>
    <property type="match status" value="1"/>
</dbReference>
<dbReference type="GO" id="GO:0004096">
    <property type="term" value="F:catalase activity"/>
    <property type="evidence" value="ECO:0007669"/>
    <property type="project" value="UniProtKB-UniRule"/>
</dbReference>
<comment type="function">
    <text evidence="2 10">Decomposes hydrogen peroxide into water and oxygen; serves to protect cells from the toxic effects of hydrogen peroxide.</text>
</comment>
<evidence type="ECO:0000256" key="13">
    <source>
        <dbReference type="PIRSR" id="PIRSR038927-3"/>
    </source>
</evidence>
<dbReference type="FunFam" id="1.20.1370.20:FF:000001">
    <property type="entry name" value="Catalase HPII"/>
    <property type="match status" value="1"/>
</dbReference>
<keyword evidence="4 10" id="KW-0575">Peroxidase</keyword>
<reference evidence="17" key="2">
    <citation type="submission" date="2021-04" db="EMBL/GenBank/DDBJ databases">
        <authorList>
            <person name="Gilroy R."/>
        </authorList>
    </citation>
    <scope>NUCLEOTIDE SEQUENCE</scope>
    <source>
        <strain evidence="17">CHK186-16707</strain>
    </source>
</reference>
<keyword evidence="7 10" id="KW-0560">Oxidoreductase</keyword>
<dbReference type="SUPFAM" id="SSF56634">
    <property type="entry name" value="Heme-dependent catalase-like"/>
    <property type="match status" value="1"/>
</dbReference>
<dbReference type="GO" id="GO:0020037">
    <property type="term" value="F:heme binding"/>
    <property type="evidence" value="ECO:0007669"/>
    <property type="project" value="UniProtKB-UniRule"/>
</dbReference>
<feature type="active site" evidence="11">
    <location>
        <position position="127"/>
    </location>
</feature>
<dbReference type="Pfam" id="PF00199">
    <property type="entry name" value="Catalase"/>
    <property type="match status" value="1"/>
</dbReference>
<dbReference type="EC" id="1.11.1.6" evidence="10 14"/>
<dbReference type="InterPro" id="IPR024712">
    <property type="entry name" value="Catalase_clade2"/>
</dbReference>
<dbReference type="PROSITE" id="PS00437">
    <property type="entry name" value="CATALASE_1"/>
    <property type="match status" value="1"/>
</dbReference>
<evidence type="ECO:0000259" key="16">
    <source>
        <dbReference type="SMART" id="SM01060"/>
    </source>
</evidence>
<evidence type="ECO:0000256" key="6">
    <source>
        <dbReference type="ARBA" id="ARBA00022723"/>
    </source>
</evidence>
<dbReference type="InterPro" id="IPR011614">
    <property type="entry name" value="Catalase_core"/>
</dbReference>
<sequence length="754" mass="84147">MTDKRKTKTTPHAAPFPDEKNAQPHYQDLIDPAVVKPTPRPTRPNAEPPAAGSMKAPDTMNAKLEQLDQFRATGEGFGMTTTEGVKISDNQNTLKAGARGPSLLEDFHFNDKLAHFDRERIPERVVHARGSGAHGYFQVYESQAKYTKAAFLRDPQVKTPVFVRFSNVQGFRGSADTVRDIRGFATKFYTSEGNFDLVGNDTPVFFIQDAIKFPDLIHAVKPEPNTEVPQGQSAHDTFWDYVSLQPETLHNVMWHMSDRGIPRSFRTIEGFGIHTYRLVNDKGQSCFARFHWKPAYGTSSLIWDEAQILTGRDPDFLRKDLWQGIEAGDYPTFELGLQIVAEEDADKFDFDILDATKLIPEALVPVQIVGRMVLDRNPDNFFAETEQAAFCPANIVPGIDFSEDPLLLGRVFSYVDTQRHRLGTANFNEIPINKPLAPVRNQQRDGFFRSQIDADAANYEPNSISGNWPRETPPAEKDGGFATYPAPVEGRKERRRSPGFADYYSQPRLFWLSQTPPERQHIIHAFCFELGKVMRPYIRERVVDLLTRIDSDLARSVAEGLGIALSEEQLSRELPKPVNGLDKDPSLSLYANGNQVLKSRRAALLVADGVSGKSVDAICEALEAEGVHPQIFAPRPGMIKTEEGKELKPDGTIEGNPSVLVDAVLVPDGEQSVETLMNDGNATYYLRQAYKHLKAIGLAGRAERMLTAAGLPEDDTDAGLLTADDAKKLMKPFLQAMSRHRVWDREPKTKTVAA</sequence>
<dbReference type="SMART" id="SM01060">
    <property type="entry name" value="Catalase"/>
    <property type="match status" value="1"/>
</dbReference>
<evidence type="ECO:0000256" key="14">
    <source>
        <dbReference type="RuleBase" id="RU000498"/>
    </source>
</evidence>
<dbReference type="InterPro" id="IPR043156">
    <property type="entry name" value="Catalase_clade2_helical"/>
</dbReference>
<dbReference type="NCBIfam" id="NF008422">
    <property type="entry name" value="PRK11249.1"/>
    <property type="match status" value="1"/>
</dbReference>
<dbReference type="PRINTS" id="PR00067">
    <property type="entry name" value="CATALASE"/>
</dbReference>
<dbReference type="GO" id="GO:0006979">
    <property type="term" value="P:response to oxidative stress"/>
    <property type="evidence" value="ECO:0007669"/>
    <property type="project" value="InterPro"/>
</dbReference>
<comment type="catalytic activity">
    <reaction evidence="10 14">
        <text>2 H2O2 = O2 + 2 H2O</text>
        <dbReference type="Rhea" id="RHEA:20309"/>
        <dbReference type="ChEBI" id="CHEBI:15377"/>
        <dbReference type="ChEBI" id="CHEBI:15379"/>
        <dbReference type="ChEBI" id="CHEBI:16240"/>
        <dbReference type="EC" id="1.11.1.6"/>
    </reaction>
</comment>
<evidence type="ECO:0000256" key="15">
    <source>
        <dbReference type="SAM" id="MobiDB-lite"/>
    </source>
</evidence>
<keyword evidence="9 10" id="KW-0376">Hydrogen peroxide</keyword>
<dbReference type="Gene3D" id="2.40.180.10">
    <property type="entry name" value="Catalase core domain"/>
    <property type="match status" value="1"/>
</dbReference>
<dbReference type="FunFam" id="2.40.180.10:FF:000003">
    <property type="entry name" value="Catalase"/>
    <property type="match status" value="1"/>
</dbReference>
<evidence type="ECO:0000256" key="4">
    <source>
        <dbReference type="ARBA" id="ARBA00022559"/>
    </source>
</evidence>
<dbReference type="InterPro" id="IPR029062">
    <property type="entry name" value="Class_I_gatase-like"/>
</dbReference>
<evidence type="ECO:0000313" key="18">
    <source>
        <dbReference type="Proteomes" id="UP000824225"/>
    </source>
</evidence>
<dbReference type="Proteomes" id="UP000824225">
    <property type="component" value="Unassembled WGS sequence"/>
</dbReference>
<dbReference type="InterPro" id="IPR002226">
    <property type="entry name" value="Catalase_haem_BS"/>
</dbReference>
<comment type="cofactor">
    <cofactor evidence="1 10 12">
        <name>heme</name>
        <dbReference type="ChEBI" id="CHEBI:30413"/>
    </cofactor>
</comment>
<feature type="region of interest" description="Disordered" evidence="15">
    <location>
        <begin position="1"/>
        <end position="56"/>
    </location>
</feature>
<dbReference type="InterPro" id="IPR024708">
    <property type="entry name" value="Catalase_AS"/>
</dbReference>
<dbReference type="GO" id="GO:0046872">
    <property type="term" value="F:metal ion binding"/>
    <property type="evidence" value="ECO:0007669"/>
    <property type="project" value="UniProtKB-KW"/>
</dbReference>
<feature type="active site" evidence="11">
    <location>
        <position position="200"/>
    </location>
</feature>
<keyword evidence="6 10" id="KW-0479">Metal-binding</keyword>
<evidence type="ECO:0000256" key="9">
    <source>
        <dbReference type="ARBA" id="ARBA00023324"/>
    </source>
</evidence>
<evidence type="ECO:0000256" key="8">
    <source>
        <dbReference type="ARBA" id="ARBA00023004"/>
    </source>
</evidence>
<feature type="binding site" evidence="13">
    <location>
        <position position="164"/>
    </location>
    <ligand>
        <name>heme</name>
        <dbReference type="ChEBI" id="CHEBI:30413"/>
    </ligand>
</feature>
<feature type="binding site" evidence="13">
    <location>
        <position position="213"/>
    </location>
    <ligand>
        <name>heme</name>
        <dbReference type="ChEBI" id="CHEBI:30413"/>
    </ligand>
</feature>
<feature type="binding site" evidence="13">
    <location>
        <position position="421"/>
    </location>
    <ligand>
        <name>heme</name>
        <dbReference type="ChEBI" id="CHEBI:30413"/>
    </ligand>
</feature>
<feature type="binding site" evidence="13">
    <location>
        <position position="410"/>
    </location>
    <ligand>
        <name>heme</name>
        <dbReference type="ChEBI" id="CHEBI:30413"/>
    </ligand>
</feature>
<dbReference type="Pfam" id="PF06628">
    <property type="entry name" value="Catalase-rel"/>
    <property type="match status" value="1"/>
</dbReference>
<dbReference type="SUPFAM" id="SSF52317">
    <property type="entry name" value="Class I glutamine amidotransferase-like"/>
    <property type="match status" value="1"/>
</dbReference>
<accession>A0A9D2KMG7</accession>
<reference evidence="17" key="1">
    <citation type="journal article" date="2021" name="PeerJ">
        <title>Extensive microbial diversity within the chicken gut microbiome revealed by metagenomics and culture.</title>
        <authorList>
            <person name="Gilroy R."/>
            <person name="Ravi A."/>
            <person name="Getino M."/>
            <person name="Pursley I."/>
            <person name="Horton D.L."/>
            <person name="Alikhan N.F."/>
            <person name="Baker D."/>
            <person name="Gharbi K."/>
            <person name="Hall N."/>
            <person name="Watson M."/>
            <person name="Adriaenssens E.M."/>
            <person name="Foster-Nyarko E."/>
            <person name="Jarju S."/>
            <person name="Secka A."/>
            <person name="Antonio M."/>
            <person name="Oren A."/>
            <person name="Chaudhuri R.R."/>
            <person name="La Ragione R."/>
            <person name="Hildebrand F."/>
            <person name="Pallen M.J."/>
        </authorList>
    </citation>
    <scope>NUCLEOTIDE SEQUENCE</scope>
    <source>
        <strain evidence="17">CHK186-16707</strain>
    </source>
</reference>
<feature type="binding site" evidence="13">
    <location>
        <position position="124"/>
    </location>
    <ligand>
        <name>heme</name>
        <dbReference type="ChEBI" id="CHEBI:30413"/>
    </ligand>
</feature>
<name>A0A9D2KMG7_9BACT</name>
<evidence type="ECO:0000256" key="3">
    <source>
        <dbReference type="ARBA" id="ARBA00010660"/>
    </source>
</evidence>
<dbReference type="PROSITE" id="PS51402">
    <property type="entry name" value="CATALASE_3"/>
    <property type="match status" value="1"/>
</dbReference>
<evidence type="ECO:0000256" key="11">
    <source>
        <dbReference type="PIRSR" id="PIRSR038927-1"/>
    </source>
</evidence>
<dbReference type="CDD" id="cd03132">
    <property type="entry name" value="GATase1_catalase"/>
    <property type="match status" value="1"/>
</dbReference>
<dbReference type="Pfam" id="PF18011">
    <property type="entry name" value="Catalase_C"/>
    <property type="match status" value="1"/>
</dbReference>
<feature type="domain" description="Catalase core" evidence="16">
    <location>
        <begin position="80"/>
        <end position="468"/>
    </location>
</feature>
<dbReference type="InterPro" id="IPR020835">
    <property type="entry name" value="Catalase_sf"/>
</dbReference>
<gene>
    <name evidence="17" type="primary">katE</name>
    <name evidence="17" type="ORF">H9962_04970</name>
</gene>
<evidence type="ECO:0000256" key="10">
    <source>
        <dbReference type="PIRNR" id="PIRNR038927"/>
    </source>
</evidence>
<dbReference type="Gene3D" id="3.40.50.880">
    <property type="match status" value="1"/>
</dbReference>
<dbReference type="Gene3D" id="1.20.1370.20">
    <property type="match status" value="1"/>
</dbReference>
<dbReference type="InterPro" id="IPR018028">
    <property type="entry name" value="Catalase"/>
</dbReference>
<organism evidence="17 18">
    <name type="scientific">Candidatus Mailhella merdigallinarum</name>
    <dbReference type="NCBI Taxonomy" id="2838658"/>
    <lineage>
        <taxon>Bacteria</taxon>
        <taxon>Pseudomonadati</taxon>
        <taxon>Thermodesulfobacteriota</taxon>
        <taxon>Desulfovibrionia</taxon>
        <taxon>Desulfovibrionales</taxon>
        <taxon>Desulfovibrionaceae</taxon>
        <taxon>Mailhella</taxon>
    </lineage>
</organism>
<comment type="caution">
    <text evidence="17">The sequence shown here is derived from an EMBL/GenBank/DDBJ whole genome shotgun (WGS) entry which is preliminary data.</text>
</comment>
<evidence type="ECO:0000256" key="2">
    <source>
        <dbReference type="ARBA" id="ARBA00002974"/>
    </source>
</evidence>
<dbReference type="PROSITE" id="PS00438">
    <property type="entry name" value="CATALASE_2"/>
    <property type="match status" value="1"/>
</dbReference>
<comment type="similarity">
    <text evidence="3">Belongs to the catalase family. HPII subfamily.</text>
</comment>
<evidence type="ECO:0000256" key="12">
    <source>
        <dbReference type="PIRSR" id="PIRSR038927-2"/>
    </source>
</evidence>
<proteinExistence type="inferred from homology"/>
<evidence type="ECO:0000256" key="7">
    <source>
        <dbReference type="ARBA" id="ARBA00023002"/>
    </source>
</evidence>
<keyword evidence="8 10" id="KW-0408">Iron</keyword>
<evidence type="ECO:0000313" key="17">
    <source>
        <dbReference type="EMBL" id="HJA08523.1"/>
    </source>
</evidence>
<dbReference type="PANTHER" id="PTHR42821">
    <property type="entry name" value="CATALASE"/>
    <property type="match status" value="1"/>
</dbReference>
<evidence type="ECO:0000256" key="5">
    <source>
        <dbReference type="ARBA" id="ARBA00022617"/>
    </source>
</evidence>
<dbReference type="InterPro" id="IPR010582">
    <property type="entry name" value="Catalase_immune_responsive"/>
</dbReference>
<dbReference type="AlphaFoldDB" id="A0A9D2KMG7"/>
<feature type="region of interest" description="Disordered" evidence="15">
    <location>
        <begin position="459"/>
        <end position="496"/>
    </location>
</feature>
<dbReference type="InterPro" id="IPR041399">
    <property type="entry name" value="Catalase_large_C"/>
</dbReference>
<dbReference type="GO" id="GO:0005829">
    <property type="term" value="C:cytosol"/>
    <property type="evidence" value="ECO:0007669"/>
    <property type="project" value="TreeGrafter"/>
</dbReference>
<dbReference type="PIRSF" id="PIRSF038927">
    <property type="entry name" value="Catalase_clade2"/>
    <property type="match status" value="1"/>
</dbReference>
<protein>
    <recommendedName>
        <fullName evidence="10 14">Catalase</fullName>
        <ecNumber evidence="10 14">1.11.1.6</ecNumber>
    </recommendedName>
</protein>
<dbReference type="GO" id="GO:0042744">
    <property type="term" value="P:hydrogen peroxide catabolic process"/>
    <property type="evidence" value="ECO:0007669"/>
    <property type="project" value="UniProtKB-UniRule"/>
</dbReference>
<feature type="binding site" description="axial binding residue" evidence="12">
    <location>
        <position position="414"/>
    </location>
    <ligand>
        <name>heme</name>
        <dbReference type="ChEBI" id="CHEBI:30413"/>
    </ligand>
    <ligandPart>
        <name>Fe</name>
        <dbReference type="ChEBI" id="CHEBI:18248"/>
    </ligandPart>
</feature>
<keyword evidence="5 10" id="KW-0349">Heme</keyword>